<dbReference type="OrthoDB" id="3557758at2759"/>
<keyword evidence="4" id="KW-1185">Reference proteome</keyword>
<organism evidence="3 4">
    <name type="scientific">Cytospora mali</name>
    <name type="common">Apple Valsa canker fungus</name>
    <name type="synonym">Valsa mali</name>
    <dbReference type="NCBI Taxonomy" id="578113"/>
    <lineage>
        <taxon>Eukaryota</taxon>
        <taxon>Fungi</taxon>
        <taxon>Dikarya</taxon>
        <taxon>Ascomycota</taxon>
        <taxon>Pezizomycotina</taxon>
        <taxon>Sordariomycetes</taxon>
        <taxon>Sordariomycetidae</taxon>
        <taxon>Diaporthales</taxon>
        <taxon>Cytosporaceae</taxon>
        <taxon>Cytospora</taxon>
    </lineage>
</organism>
<accession>A0A194VZH5</accession>
<evidence type="ECO:0000256" key="1">
    <source>
        <dbReference type="SAM" id="MobiDB-lite"/>
    </source>
</evidence>
<feature type="compositionally biased region" description="Polar residues" evidence="1">
    <location>
        <begin position="230"/>
        <end position="240"/>
    </location>
</feature>
<evidence type="ECO:0000256" key="2">
    <source>
        <dbReference type="SAM" id="Phobius"/>
    </source>
</evidence>
<keyword evidence="2" id="KW-0812">Transmembrane</keyword>
<sequence length="440" mass="49350">MTTETLPPYVDSHQVKSAPRPAFHESIPSQGHVNEYTDLGDSGQKTEFQQVIFFLTFTLKESIQQTLYTFLQDFKCTYLLLSELHKPYVDTIRVLVPLWLTVFHAICLVVLVLVHKITIKTTARIQEFIAGSLDQFTTWTERHVPRVFQPLASPAETKYATSVARPSTPAVQAFQDPKPQPQGQLSKSRTLGVFTGISASFSRTSLIPSRRTNNSSAASSVSATQLATTETPRSKTSSATRLPFSRSGRLSLGSRKSDSHLSENPLLVYTEQPSSYWTGRFVSLHDKLQSECLTDQNLQTLLNAQTERAVARNQQRQPQLLSDTRYSRYNTRLPPSATSAAVLQQTGRGSLSTRDLTAQAVDAAMLLDDDERCRRVFNNLEIFCATDEARKSLLAWQQEFARKTGRKKLLPKGGTMEDRVWGSYFSRMGVKKMGKRASIM</sequence>
<feature type="region of interest" description="Disordered" evidence="1">
    <location>
        <begin position="208"/>
        <end position="260"/>
    </location>
</feature>
<evidence type="ECO:0000313" key="3">
    <source>
        <dbReference type="EMBL" id="KUI69412.1"/>
    </source>
</evidence>
<dbReference type="Proteomes" id="UP000078559">
    <property type="component" value="Chromosome 5"/>
</dbReference>
<feature type="compositionally biased region" description="Low complexity" evidence="1">
    <location>
        <begin position="209"/>
        <end position="229"/>
    </location>
</feature>
<dbReference type="AlphaFoldDB" id="A0A194VZH5"/>
<keyword evidence="2" id="KW-0472">Membrane</keyword>
<keyword evidence="2" id="KW-1133">Transmembrane helix</keyword>
<dbReference type="EMBL" id="CM003102">
    <property type="protein sequence ID" value="KUI69412.1"/>
    <property type="molecule type" value="Genomic_DNA"/>
</dbReference>
<feature type="transmembrane region" description="Helical" evidence="2">
    <location>
        <begin position="94"/>
        <end position="114"/>
    </location>
</feature>
<protein>
    <submittedName>
        <fullName evidence="3">Uncharacterized protein</fullName>
    </submittedName>
</protein>
<gene>
    <name evidence="3" type="ORF">VM1G_05410</name>
</gene>
<name>A0A194VZH5_CYTMA</name>
<feature type="region of interest" description="Disordered" evidence="1">
    <location>
        <begin position="309"/>
        <end position="329"/>
    </location>
</feature>
<evidence type="ECO:0000313" key="4">
    <source>
        <dbReference type="Proteomes" id="UP000078559"/>
    </source>
</evidence>
<reference evidence="3" key="1">
    <citation type="submission" date="2014-12" db="EMBL/GenBank/DDBJ databases">
        <title>Genome Sequence of Valsa Canker Pathogens Uncovers a Specific Adaption of Colonization on Woody Bark.</title>
        <authorList>
            <person name="Yin Z."/>
            <person name="Liu H."/>
            <person name="Gao X."/>
            <person name="Li Z."/>
            <person name="Song N."/>
            <person name="Ke X."/>
            <person name="Dai Q."/>
            <person name="Wu Y."/>
            <person name="Sun Y."/>
            <person name="Xu J.-R."/>
            <person name="Kang Z.K."/>
            <person name="Wang L."/>
            <person name="Huang L."/>
        </authorList>
    </citation>
    <scope>NUCLEOTIDE SEQUENCE [LARGE SCALE GENOMIC DNA]</scope>
    <source>
        <strain evidence="3">03-8</strain>
    </source>
</reference>
<proteinExistence type="predicted"/>
<feature type="compositionally biased region" description="Low complexity" evidence="1">
    <location>
        <begin position="245"/>
        <end position="254"/>
    </location>
</feature>